<proteinExistence type="predicted"/>
<protein>
    <recommendedName>
        <fullName evidence="5">Lipoprotein</fullName>
    </recommendedName>
</protein>
<dbReference type="PATRIC" id="fig|1246301.3.peg.2726"/>
<feature type="compositionally biased region" description="Low complexity" evidence="1">
    <location>
        <begin position="197"/>
        <end position="233"/>
    </location>
</feature>
<evidence type="ECO:0000313" key="3">
    <source>
        <dbReference type="EMBL" id="AGU49792.1"/>
    </source>
</evidence>
<feature type="region of interest" description="Disordered" evidence="1">
    <location>
        <begin position="281"/>
        <end position="318"/>
    </location>
</feature>
<accession>T1XA36</accession>
<dbReference type="HOGENOM" id="CLU_074033_0_0_4"/>
<dbReference type="Proteomes" id="UP000016223">
    <property type="component" value="Chromosome 1"/>
</dbReference>
<feature type="region of interest" description="Disordered" evidence="1">
    <location>
        <begin position="167"/>
        <end position="266"/>
    </location>
</feature>
<dbReference type="RefSeq" id="WP_021007285.1">
    <property type="nucleotide sequence ID" value="NC_022247.1"/>
</dbReference>
<keyword evidence="2" id="KW-0732">Signal</keyword>
<organism evidence="3 4">
    <name type="scientific">Variovorax paradoxus B4</name>
    <dbReference type="NCBI Taxonomy" id="1246301"/>
    <lineage>
        <taxon>Bacteria</taxon>
        <taxon>Pseudomonadati</taxon>
        <taxon>Pseudomonadota</taxon>
        <taxon>Betaproteobacteria</taxon>
        <taxon>Burkholderiales</taxon>
        <taxon>Comamonadaceae</taxon>
        <taxon>Variovorax</taxon>
    </lineage>
</organism>
<feature type="compositionally biased region" description="Pro residues" evidence="1">
    <location>
        <begin position="287"/>
        <end position="298"/>
    </location>
</feature>
<dbReference type="KEGG" id="vpd:VAPA_1c26940"/>
<name>T1XA36_VARPD</name>
<dbReference type="OrthoDB" id="5393649at2"/>
<evidence type="ECO:0008006" key="5">
    <source>
        <dbReference type="Google" id="ProtNLM"/>
    </source>
</evidence>
<reference evidence="3 4" key="1">
    <citation type="submission" date="2012-10" db="EMBL/GenBank/DDBJ databases">
        <title>Genome sequence of Variovorax paradoxus B4.</title>
        <authorList>
            <person name="Schuldes J."/>
            <person name="Brandt U."/>
            <person name="Hiessl S."/>
            <person name="Wuebbeler J.H."/>
            <person name="Thuermer A."/>
            <person name="Steinbuechel A."/>
            <person name="Daniel R."/>
        </authorList>
    </citation>
    <scope>NUCLEOTIDE SEQUENCE [LARGE SCALE GENOMIC DNA]</scope>
    <source>
        <strain evidence="3 4">B4</strain>
    </source>
</reference>
<evidence type="ECO:0000313" key="4">
    <source>
        <dbReference type="Proteomes" id="UP000016223"/>
    </source>
</evidence>
<feature type="chain" id="PRO_5004596090" description="Lipoprotein" evidence="2">
    <location>
        <begin position="24"/>
        <end position="318"/>
    </location>
</feature>
<feature type="signal peptide" evidence="2">
    <location>
        <begin position="1"/>
        <end position="23"/>
    </location>
</feature>
<dbReference type="EMBL" id="CP003911">
    <property type="protein sequence ID" value="AGU49792.1"/>
    <property type="molecule type" value="Genomic_DNA"/>
</dbReference>
<dbReference type="AlphaFoldDB" id="T1XA36"/>
<evidence type="ECO:0000256" key="2">
    <source>
        <dbReference type="SAM" id="SignalP"/>
    </source>
</evidence>
<gene>
    <name evidence="3" type="ORF">VAPA_1c26940</name>
</gene>
<feature type="compositionally biased region" description="Basic and acidic residues" evidence="1">
    <location>
        <begin position="180"/>
        <end position="196"/>
    </location>
</feature>
<sequence length="318" mass="33890">MKRRLLFSTALAWTALGVLPACAESPVRPLPLLSPPSTSNRIGSLMQLSVVDRASGRELPIYRDRGEYWVAGRPGARYAIRARNAMGERIMAVMSVDGVNVVTGETAGVLQNGYVFSGGERSDISGWRKSDSQIAAFEFTSIGNSYASRTGRPDDVGVIGVAMFRERVPVPPPAPPVAFPRRDGVDSREMERRRSEAPSAVEEAAPAAPAAQARSADSALGAEAAASAKGGLARPSPPTPSLGTAHGRRETSHVGHTTFERAQSTPDEVVRIRYDSRENLIAAGVIPVPPPARWPRPEGPSAFPGSEMGYVPDPPARY</sequence>
<feature type="compositionally biased region" description="Pro residues" evidence="1">
    <location>
        <begin position="169"/>
        <end position="178"/>
    </location>
</feature>
<evidence type="ECO:0000256" key="1">
    <source>
        <dbReference type="SAM" id="MobiDB-lite"/>
    </source>
</evidence>